<dbReference type="AlphaFoldDB" id="A0A841BRD2"/>
<feature type="region of interest" description="Disordered" evidence="1">
    <location>
        <begin position="1"/>
        <end position="76"/>
    </location>
</feature>
<reference evidence="2 3" key="1">
    <citation type="submission" date="2020-08" db="EMBL/GenBank/DDBJ databases">
        <title>Sequencing the genomes of 1000 actinobacteria strains.</title>
        <authorList>
            <person name="Klenk H.-P."/>
        </authorList>
    </citation>
    <scope>NUCLEOTIDE SEQUENCE [LARGE SCALE GENOMIC DNA]</scope>
    <source>
        <strain evidence="2 3">DSM 45362</strain>
    </source>
</reference>
<accession>A0A841BRD2</accession>
<sequence length="94" mass="10599">MKHAEAPRGQAAHEKQRRTDKRRTDKRREGRQHTVRHRTGKQNPAAKPRGHRTGQAEACTQAGTNASGRPSNVEVRPLGVEREYQCSAVRRVPV</sequence>
<proteinExistence type="predicted"/>
<protein>
    <submittedName>
        <fullName evidence="2">Uncharacterized protein</fullName>
    </submittedName>
</protein>
<evidence type="ECO:0000313" key="2">
    <source>
        <dbReference type="EMBL" id="MBB5869473.1"/>
    </source>
</evidence>
<keyword evidence="3" id="KW-1185">Reference proteome</keyword>
<feature type="compositionally biased region" description="Polar residues" evidence="1">
    <location>
        <begin position="61"/>
        <end position="70"/>
    </location>
</feature>
<feature type="compositionally biased region" description="Basic and acidic residues" evidence="1">
    <location>
        <begin position="22"/>
        <end position="32"/>
    </location>
</feature>
<feature type="compositionally biased region" description="Basic and acidic residues" evidence="1">
    <location>
        <begin position="1"/>
        <end position="14"/>
    </location>
</feature>
<organism evidence="2 3">
    <name type="scientific">Allocatelliglobosispora scoriae</name>
    <dbReference type="NCBI Taxonomy" id="643052"/>
    <lineage>
        <taxon>Bacteria</taxon>
        <taxon>Bacillati</taxon>
        <taxon>Actinomycetota</taxon>
        <taxon>Actinomycetes</taxon>
        <taxon>Micromonosporales</taxon>
        <taxon>Micromonosporaceae</taxon>
        <taxon>Allocatelliglobosispora</taxon>
    </lineage>
</organism>
<name>A0A841BRD2_9ACTN</name>
<evidence type="ECO:0000313" key="3">
    <source>
        <dbReference type="Proteomes" id="UP000587527"/>
    </source>
</evidence>
<gene>
    <name evidence="2" type="ORF">F4553_002852</name>
</gene>
<dbReference type="EMBL" id="JACHMN010000002">
    <property type="protein sequence ID" value="MBB5869473.1"/>
    <property type="molecule type" value="Genomic_DNA"/>
</dbReference>
<dbReference type="Proteomes" id="UP000587527">
    <property type="component" value="Unassembled WGS sequence"/>
</dbReference>
<evidence type="ECO:0000256" key="1">
    <source>
        <dbReference type="SAM" id="MobiDB-lite"/>
    </source>
</evidence>
<comment type="caution">
    <text evidence="2">The sequence shown here is derived from an EMBL/GenBank/DDBJ whole genome shotgun (WGS) entry which is preliminary data.</text>
</comment>